<name>A0A915KWM5_ROMCU</name>
<evidence type="ECO:0000313" key="2">
    <source>
        <dbReference type="WBParaSite" id="nRc.2.0.1.t41930-RA"/>
    </source>
</evidence>
<keyword evidence="1" id="KW-1185">Reference proteome</keyword>
<accession>A0A915KWM5</accession>
<protein>
    <submittedName>
        <fullName evidence="2">Uncharacterized protein</fullName>
    </submittedName>
</protein>
<dbReference type="WBParaSite" id="nRc.2.0.1.t41930-RA">
    <property type="protein sequence ID" value="nRc.2.0.1.t41930-RA"/>
    <property type="gene ID" value="nRc.2.0.1.g41930"/>
</dbReference>
<dbReference type="Proteomes" id="UP000887565">
    <property type="component" value="Unplaced"/>
</dbReference>
<evidence type="ECO:0000313" key="1">
    <source>
        <dbReference type="Proteomes" id="UP000887565"/>
    </source>
</evidence>
<dbReference type="AlphaFoldDB" id="A0A915KWM5"/>
<proteinExistence type="predicted"/>
<reference evidence="2" key="1">
    <citation type="submission" date="2022-11" db="UniProtKB">
        <authorList>
            <consortium name="WormBaseParasite"/>
        </authorList>
    </citation>
    <scope>IDENTIFICATION</scope>
</reference>
<organism evidence="1 2">
    <name type="scientific">Romanomermis culicivorax</name>
    <name type="common">Nematode worm</name>
    <dbReference type="NCBI Taxonomy" id="13658"/>
    <lineage>
        <taxon>Eukaryota</taxon>
        <taxon>Metazoa</taxon>
        <taxon>Ecdysozoa</taxon>
        <taxon>Nematoda</taxon>
        <taxon>Enoplea</taxon>
        <taxon>Dorylaimia</taxon>
        <taxon>Mermithida</taxon>
        <taxon>Mermithoidea</taxon>
        <taxon>Mermithidae</taxon>
        <taxon>Romanomermis</taxon>
    </lineage>
</organism>
<sequence length="365" mass="42616">METSSIIETDKSFGQLQEWQDNASFLPSNYNICQMVHSKDIFHYYASLFGGPHTAIEDPIFLAPENIKAFIQALNLSKFRGRVVIVLDIESGHKPKEDITLVLTKFGYLDQERELVRKKCNNIDYILSCCIYDLEIVLGEMRDKAKTRLAGMDLRLISKIGSNFSPMTQNRMEIGGGLGPKGEAIATFKLAEEQAPGNFYCLPNFSNSNIEPQPVPCGWYPWIERKVKTLKKNNIPEQVADLRDHYQKKTNREIVPIVKELYEKKINPVVYFLWPHFAQEWKAWIPGFMSGMWSRVWRNEKERIEFMNWMGQDLLNDKISEPMEETLERYQRMHNQKLVQNLFCVLLIKWIPRSLKEPLDEEQTN</sequence>